<proteinExistence type="inferred from homology"/>
<dbReference type="PANTHER" id="PTHR43173">
    <property type="entry name" value="ABC1 FAMILY PROTEIN"/>
    <property type="match status" value="1"/>
</dbReference>
<dbReference type="OrthoDB" id="427480at2759"/>
<name>A0A834U1V8_9FABA</name>
<sequence length="671" mass="75545">MRAKPFRFPAKTKSAVFLAAAAAALISYRATASSDSFHPPSKLSQQIGTDIHGIVRTARAVSTVACNIADYKYSLRGLDEGSEEYRLKMSEIHLRSAKRLVKLCEKNKGFYVKAGQFVSAQSMLPKEYLSTLSALQDQVAPCPFKVIQEVLLYNLGPDFSEKFLSINEEPIAAASISQVHHAVLRSGDQVAIKVQYPGIEQKFKFDTKTMSFLSKTIAWIFPDYRFEWLVSAFTNTLLLELDFVHEARNSERAAKNFRNSKLVKVPHVFWELTTKQVLTMEFYKGRKGPKTLKPKLPTVDSLRLRNSLIPSPAQIFVIFVKSKTTGFLGSSLVPKIDDLDFLKQIGVDPEKVCLNYKNDGLDKLWFHMIYGGYAARALVEMFAEMIFVHGYIHGDPHPGNILVSPEGFNGFSLVLLDHGVYWELDEEYRKDFCQLWEALLLKDSKKIMSLSERFGVGKYYKYLPFIFIGGNIESKPGFGGGKPDFSGSKPDFGGGKPDFGGGKPGFGGGRPDFSKMSDEDRENIKKQMKSFFMDFTSFMESLPSEFLAIMRVDGFLRAIIRRFDVSRWIRLLAYAKYGLYGIYLKSDAELDFAGKGKAVFFRFIYGLKYCQILIKLTIGDIVAKVVLPSLPWLLKVKSAIHSLHSKMNSDFWGLLVHSAVLLFCIRPGASS</sequence>
<dbReference type="EMBL" id="JAAIUW010000005">
    <property type="protein sequence ID" value="KAF7831151.1"/>
    <property type="molecule type" value="Genomic_DNA"/>
</dbReference>
<evidence type="ECO:0000313" key="3">
    <source>
        <dbReference type="EMBL" id="KAF7831151.1"/>
    </source>
</evidence>
<keyword evidence="3" id="KW-0808">Transferase</keyword>
<evidence type="ECO:0000256" key="1">
    <source>
        <dbReference type="ARBA" id="ARBA00009670"/>
    </source>
</evidence>
<reference evidence="3" key="1">
    <citation type="submission" date="2020-09" db="EMBL/GenBank/DDBJ databases">
        <title>Genome-Enabled Discovery of Anthraquinone Biosynthesis in Senna tora.</title>
        <authorList>
            <person name="Kang S.-H."/>
            <person name="Pandey R.P."/>
            <person name="Lee C.-M."/>
            <person name="Sim J.-S."/>
            <person name="Jeong J.-T."/>
            <person name="Choi B.-S."/>
            <person name="Jung M."/>
            <person name="Ginzburg D."/>
            <person name="Zhao K."/>
            <person name="Won S.Y."/>
            <person name="Oh T.-J."/>
            <person name="Yu Y."/>
            <person name="Kim N.-H."/>
            <person name="Lee O.R."/>
            <person name="Lee T.-H."/>
            <person name="Bashyal P."/>
            <person name="Kim T.-S."/>
            <person name="Lee W.-H."/>
            <person name="Kawkins C."/>
            <person name="Kim C.-K."/>
            <person name="Kim J.S."/>
            <person name="Ahn B.O."/>
            <person name="Rhee S.Y."/>
            <person name="Sohng J.K."/>
        </authorList>
    </citation>
    <scope>NUCLEOTIDE SEQUENCE</scope>
    <source>
        <tissue evidence="3">Leaf</tissue>
    </source>
</reference>
<dbReference type="Proteomes" id="UP000634136">
    <property type="component" value="Unassembled WGS sequence"/>
</dbReference>
<dbReference type="Pfam" id="PF03109">
    <property type="entry name" value="ABC1"/>
    <property type="match status" value="2"/>
</dbReference>
<dbReference type="InterPro" id="IPR045307">
    <property type="entry name" value="ADCK1_dom"/>
</dbReference>
<dbReference type="AlphaFoldDB" id="A0A834U1V8"/>
<dbReference type="InterPro" id="IPR051130">
    <property type="entry name" value="Mito_struct-func_regulator"/>
</dbReference>
<keyword evidence="3" id="KW-0418">Kinase</keyword>
<gene>
    <name evidence="3" type="ORF">G2W53_013484</name>
</gene>
<evidence type="ECO:0000259" key="2">
    <source>
        <dbReference type="Pfam" id="PF03109"/>
    </source>
</evidence>
<dbReference type="GO" id="GO:0016301">
    <property type="term" value="F:kinase activity"/>
    <property type="evidence" value="ECO:0007669"/>
    <property type="project" value="UniProtKB-KW"/>
</dbReference>
<dbReference type="SUPFAM" id="SSF56112">
    <property type="entry name" value="Protein kinase-like (PK-like)"/>
    <property type="match status" value="1"/>
</dbReference>
<accession>A0A834U1V8</accession>
<evidence type="ECO:0000313" key="4">
    <source>
        <dbReference type="Proteomes" id="UP000634136"/>
    </source>
</evidence>
<comment type="similarity">
    <text evidence="1">Belongs to the protein kinase superfamily. ADCK protein kinase family.</text>
</comment>
<dbReference type="InterPro" id="IPR011009">
    <property type="entry name" value="Kinase-like_dom_sf"/>
</dbReference>
<keyword evidence="4" id="KW-1185">Reference proteome</keyword>
<protein>
    <submittedName>
        <fullName evidence="3">Putative aarF domain-containing protein kinase 1 isoform X1</fullName>
    </submittedName>
</protein>
<comment type="caution">
    <text evidence="3">The sequence shown here is derived from an EMBL/GenBank/DDBJ whole genome shotgun (WGS) entry which is preliminary data.</text>
</comment>
<dbReference type="PANTHER" id="PTHR43173:SF28">
    <property type="entry name" value="AARF DOMAIN CONTAINING KINASE 5"/>
    <property type="match status" value="1"/>
</dbReference>
<dbReference type="InterPro" id="IPR004147">
    <property type="entry name" value="ABC1_dom"/>
</dbReference>
<feature type="domain" description="ABC1 atypical kinase-like" evidence="2">
    <location>
        <begin position="375"/>
        <end position="449"/>
    </location>
</feature>
<feature type="domain" description="ABC1 atypical kinase-like" evidence="2">
    <location>
        <begin position="135"/>
        <end position="287"/>
    </location>
</feature>
<organism evidence="3 4">
    <name type="scientific">Senna tora</name>
    <dbReference type="NCBI Taxonomy" id="362788"/>
    <lineage>
        <taxon>Eukaryota</taxon>
        <taxon>Viridiplantae</taxon>
        <taxon>Streptophyta</taxon>
        <taxon>Embryophyta</taxon>
        <taxon>Tracheophyta</taxon>
        <taxon>Spermatophyta</taxon>
        <taxon>Magnoliopsida</taxon>
        <taxon>eudicotyledons</taxon>
        <taxon>Gunneridae</taxon>
        <taxon>Pentapetalae</taxon>
        <taxon>rosids</taxon>
        <taxon>fabids</taxon>
        <taxon>Fabales</taxon>
        <taxon>Fabaceae</taxon>
        <taxon>Caesalpinioideae</taxon>
        <taxon>Cassia clade</taxon>
        <taxon>Senna</taxon>
    </lineage>
</organism>
<dbReference type="CDD" id="cd13969">
    <property type="entry name" value="ADCK1-like"/>
    <property type="match status" value="1"/>
</dbReference>